<dbReference type="AlphaFoldDB" id="A0A6I1MNS9"/>
<keyword evidence="1" id="KW-1133">Transmembrane helix</keyword>
<comment type="caution">
    <text evidence="2">The sequence shown here is derived from an EMBL/GenBank/DDBJ whole genome shotgun (WGS) entry which is preliminary data.</text>
</comment>
<dbReference type="Proteomes" id="UP000430345">
    <property type="component" value="Unassembled WGS sequence"/>
</dbReference>
<feature type="transmembrane region" description="Helical" evidence="1">
    <location>
        <begin position="38"/>
        <end position="56"/>
    </location>
</feature>
<keyword evidence="3" id="KW-1185">Reference proteome</keyword>
<dbReference type="OrthoDB" id="10008715at2"/>
<evidence type="ECO:0000313" key="3">
    <source>
        <dbReference type="Proteomes" id="UP000430345"/>
    </source>
</evidence>
<accession>A0A6I1MNS9</accession>
<feature type="transmembrane region" description="Helical" evidence="1">
    <location>
        <begin position="6"/>
        <end position="26"/>
    </location>
</feature>
<gene>
    <name evidence="2" type="ORF">GBZ86_13205</name>
</gene>
<dbReference type="EMBL" id="WHJC01000284">
    <property type="protein sequence ID" value="MPQ44694.1"/>
    <property type="molecule type" value="Genomic_DNA"/>
</dbReference>
<proteinExistence type="predicted"/>
<dbReference type="RefSeq" id="WP_152891375.1">
    <property type="nucleotide sequence ID" value="NZ_WHJC01000284.1"/>
</dbReference>
<keyword evidence="1" id="KW-0812">Transmembrane</keyword>
<reference evidence="2 3" key="1">
    <citation type="submission" date="2019-10" db="EMBL/GenBank/DDBJ databases">
        <title>The Genome Sequence of Clostridium tarantellae Isolated from Fish Brain.</title>
        <authorList>
            <person name="Bano L."/>
            <person name="Kiel M."/>
            <person name="Sales G."/>
            <person name="Doxey A.C."/>
            <person name="Mansfield M.J."/>
            <person name="Schiavone M."/>
            <person name="Rossetto O."/>
            <person name="Pirazzini M."/>
            <person name="Dobrindt U."/>
            <person name="Montecucco C."/>
        </authorList>
    </citation>
    <scope>NUCLEOTIDE SEQUENCE [LARGE SCALE GENOMIC DNA]</scope>
    <source>
        <strain evidence="2 3">DSM 3997</strain>
    </source>
</reference>
<evidence type="ECO:0000313" key="2">
    <source>
        <dbReference type="EMBL" id="MPQ44694.1"/>
    </source>
</evidence>
<name>A0A6I1MNS9_9CLOT</name>
<keyword evidence="1" id="KW-0472">Membrane</keyword>
<organism evidence="2 3">
    <name type="scientific">Clostridium tarantellae</name>
    <dbReference type="NCBI Taxonomy" id="39493"/>
    <lineage>
        <taxon>Bacteria</taxon>
        <taxon>Bacillati</taxon>
        <taxon>Bacillota</taxon>
        <taxon>Clostridia</taxon>
        <taxon>Eubacteriales</taxon>
        <taxon>Clostridiaceae</taxon>
        <taxon>Clostridium</taxon>
    </lineage>
</organism>
<evidence type="ECO:0000256" key="1">
    <source>
        <dbReference type="SAM" id="Phobius"/>
    </source>
</evidence>
<feature type="transmembrane region" description="Helical" evidence="1">
    <location>
        <begin position="62"/>
        <end position="78"/>
    </location>
</feature>
<protein>
    <submittedName>
        <fullName evidence="2">Uncharacterized protein</fullName>
    </submittedName>
</protein>
<sequence>MWDAIKSVLLAIIFSIAVIGSYALLGRYVFNKVKVNKWIILTISVISFIISFFFNIGLILKMVLLGIFVISILWFLDVNKNGYPKPKKDKKVVIKPKAKPNRVKDHKSK</sequence>